<evidence type="ECO:0000256" key="4">
    <source>
        <dbReference type="ARBA" id="ARBA00023136"/>
    </source>
</evidence>
<comment type="subcellular location">
    <subcellularLocation>
        <location evidence="1">Membrane</location>
        <topology evidence="1">Multi-pass membrane protein</topology>
    </subcellularLocation>
</comment>
<dbReference type="InterPro" id="IPR004089">
    <property type="entry name" value="MCPsignal_dom"/>
</dbReference>
<feature type="transmembrane region" description="Helical" evidence="8">
    <location>
        <begin position="12"/>
        <end position="31"/>
    </location>
</feature>
<dbReference type="EMBL" id="FQVF01000005">
    <property type="protein sequence ID" value="SHF08383.1"/>
    <property type="molecule type" value="Genomic_DNA"/>
</dbReference>
<dbReference type="PANTHER" id="PTHR32089:SF119">
    <property type="entry name" value="METHYL-ACCEPTING CHEMOTAXIS PROTEIN CTPL"/>
    <property type="match status" value="1"/>
</dbReference>
<dbReference type="OrthoDB" id="2489132at2"/>
<keyword evidence="3 8" id="KW-1133">Transmembrane helix</keyword>
<dbReference type="Gene3D" id="1.10.287.950">
    <property type="entry name" value="Methyl-accepting chemotaxis protein"/>
    <property type="match status" value="1"/>
</dbReference>
<dbReference type="PROSITE" id="PS50111">
    <property type="entry name" value="CHEMOTAXIS_TRANSDUC_2"/>
    <property type="match status" value="1"/>
</dbReference>
<reference evidence="11" key="1">
    <citation type="submission" date="2016-11" db="EMBL/GenBank/DDBJ databases">
        <authorList>
            <person name="Varghese N."/>
            <person name="Submissions S."/>
        </authorList>
    </citation>
    <scope>NUCLEOTIDE SEQUENCE [LARGE SCALE GENOMIC DNA]</scope>
    <source>
        <strain evidence="11">DSM 16579</strain>
    </source>
</reference>
<protein>
    <submittedName>
        <fullName evidence="10">Methyl-accepting chemotaxis protein</fullName>
    </submittedName>
</protein>
<evidence type="ECO:0000256" key="2">
    <source>
        <dbReference type="ARBA" id="ARBA00022692"/>
    </source>
</evidence>
<dbReference type="AlphaFoldDB" id="A0A1M4YRQ5"/>
<evidence type="ECO:0000256" key="5">
    <source>
        <dbReference type="ARBA" id="ARBA00023224"/>
    </source>
</evidence>
<keyword evidence="2 8" id="KW-0812">Transmembrane</keyword>
<comment type="similarity">
    <text evidence="6">Belongs to the methyl-accepting chemotaxis (MCP) protein family.</text>
</comment>
<keyword evidence="5 7" id="KW-0807">Transducer</keyword>
<evidence type="ECO:0000313" key="11">
    <source>
        <dbReference type="Proteomes" id="UP000184517"/>
    </source>
</evidence>
<dbReference type="SUPFAM" id="SSF58104">
    <property type="entry name" value="Methyl-accepting chemotaxis protein (MCP) signaling domain"/>
    <property type="match status" value="1"/>
</dbReference>
<dbReference type="GO" id="GO:0007165">
    <property type="term" value="P:signal transduction"/>
    <property type="evidence" value="ECO:0007669"/>
    <property type="project" value="UniProtKB-KW"/>
</dbReference>
<dbReference type="PANTHER" id="PTHR32089">
    <property type="entry name" value="METHYL-ACCEPTING CHEMOTAXIS PROTEIN MCPB"/>
    <property type="match status" value="1"/>
</dbReference>
<feature type="domain" description="Methyl-accepting transducer" evidence="9">
    <location>
        <begin position="279"/>
        <end position="515"/>
    </location>
</feature>
<evidence type="ECO:0000313" key="10">
    <source>
        <dbReference type="EMBL" id="SHF08383.1"/>
    </source>
</evidence>
<evidence type="ECO:0000256" key="3">
    <source>
        <dbReference type="ARBA" id="ARBA00022989"/>
    </source>
</evidence>
<feature type="transmembrane region" description="Helical" evidence="8">
    <location>
        <begin position="199"/>
        <end position="217"/>
    </location>
</feature>
<organism evidence="10 11">
    <name type="scientific">Marinomonas polaris DSM 16579</name>
    <dbReference type="NCBI Taxonomy" id="1122206"/>
    <lineage>
        <taxon>Bacteria</taxon>
        <taxon>Pseudomonadati</taxon>
        <taxon>Pseudomonadota</taxon>
        <taxon>Gammaproteobacteria</taxon>
        <taxon>Oceanospirillales</taxon>
        <taxon>Oceanospirillaceae</taxon>
        <taxon>Marinomonas</taxon>
    </lineage>
</organism>
<dbReference type="SMART" id="SM00283">
    <property type="entry name" value="MA"/>
    <property type="match status" value="1"/>
</dbReference>
<keyword evidence="4 8" id="KW-0472">Membrane</keyword>
<evidence type="ECO:0000259" key="9">
    <source>
        <dbReference type="PROSITE" id="PS50111"/>
    </source>
</evidence>
<evidence type="ECO:0000256" key="8">
    <source>
        <dbReference type="SAM" id="Phobius"/>
    </source>
</evidence>
<dbReference type="RefSeq" id="WP_072838901.1">
    <property type="nucleotide sequence ID" value="NZ_FQVF01000005.1"/>
</dbReference>
<dbReference type="Pfam" id="PF00015">
    <property type="entry name" value="MCPsignal"/>
    <property type="match status" value="1"/>
</dbReference>
<dbReference type="PRINTS" id="PR00260">
    <property type="entry name" value="CHEMTRNSDUCR"/>
</dbReference>
<dbReference type="GO" id="GO:0006935">
    <property type="term" value="P:chemotaxis"/>
    <property type="evidence" value="ECO:0007669"/>
    <property type="project" value="InterPro"/>
</dbReference>
<name>A0A1M4YRQ5_9GAMM</name>
<dbReference type="Proteomes" id="UP000184517">
    <property type="component" value="Unassembled WGS sequence"/>
</dbReference>
<proteinExistence type="inferred from homology"/>
<evidence type="ECO:0000256" key="1">
    <source>
        <dbReference type="ARBA" id="ARBA00004141"/>
    </source>
</evidence>
<dbReference type="STRING" id="1122206.SAMN02745753_01296"/>
<dbReference type="GO" id="GO:0016020">
    <property type="term" value="C:membrane"/>
    <property type="evidence" value="ECO:0007669"/>
    <property type="project" value="UniProtKB-SubCell"/>
</dbReference>
<gene>
    <name evidence="10" type="ORF">SAMN02745753_01296</name>
</gene>
<dbReference type="GO" id="GO:0004888">
    <property type="term" value="F:transmembrane signaling receptor activity"/>
    <property type="evidence" value="ECO:0007669"/>
    <property type="project" value="InterPro"/>
</dbReference>
<evidence type="ECO:0000256" key="6">
    <source>
        <dbReference type="ARBA" id="ARBA00029447"/>
    </source>
</evidence>
<accession>A0A1M4YRQ5</accession>
<keyword evidence="11" id="KW-1185">Reference proteome</keyword>
<evidence type="ECO:0000256" key="7">
    <source>
        <dbReference type="PROSITE-ProRule" id="PRU00284"/>
    </source>
</evidence>
<sequence>MRTNLTTANRLWLFAIIAILGAASIGINGVLTISSSGKTTHNNLETIQLKSNNLLAIENAKMNLLLQVKAFKDALIRGNDPQNYTKYNAEFKQHREAVHEDLVEAKALMKELNIGSEKIDELALLHNQLSDRYQSALDKFDTKDSNSGQKIDLMVKGIDRPALAAMDTLVETSEKEYGTLITEQIGFLDETSQSALSQSLVICFTIVLLIIVMALWINRNVMSQLGGDPAYAAGIVKSISEGNLTTAITLKSDDKTSLLAQMHTMQIALRGVIEQIRDASHSLVSSSQQLAASSHQVAVSSTLQSDTSATIAASVEELTYGISQVSGSADEAHQLSSNARDASSSGAIQMQKNITDIKNIAQSIQEATQSMHKLGSQSEKIYSVIGVIQEIADQTNLLALNAAIEAARAGETGRGFAVVADEVRTLAEKTGKSTAEISDTINMIQRDTKIAIGVMESSASQMQPVIDGVDATGIAMREIENGTRQVLDSLDQITMILAEQSKASNEVAQSVEESAQLNKSNSEAVNEVSTAAHHLKDIAQSLIISVQRFSI</sequence>
<dbReference type="CDD" id="cd11386">
    <property type="entry name" value="MCP_signal"/>
    <property type="match status" value="1"/>
</dbReference>
<dbReference type="InterPro" id="IPR004090">
    <property type="entry name" value="Chemotax_Me-accpt_rcpt"/>
</dbReference>
<dbReference type="FunFam" id="1.10.287.950:FF:000001">
    <property type="entry name" value="Methyl-accepting chemotaxis sensory transducer"/>
    <property type="match status" value="1"/>
</dbReference>